<dbReference type="CDD" id="cd11393">
    <property type="entry name" value="bHLH_AtbHLH_like"/>
    <property type="match status" value="1"/>
</dbReference>
<keyword evidence="9" id="KW-1185">Reference proteome</keyword>
<evidence type="ECO:0000256" key="1">
    <source>
        <dbReference type="ARBA" id="ARBA00004123"/>
    </source>
</evidence>
<keyword evidence="5" id="KW-0539">Nucleus</keyword>
<dbReference type="SUPFAM" id="SSF47459">
    <property type="entry name" value="HLH, helix-loop-helix DNA-binding domain"/>
    <property type="match status" value="1"/>
</dbReference>
<proteinExistence type="inferred from homology"/>
<dbReference type="InterPro" id="IPR036638">
    <property type="entry name" value="HLH_DNA-bd_sf"/>
</dbReference>
<comment type="subcellular location">
    <subcellularLocation>
        <location evidence="1">Nucleus</location>
    </subcellularLocation>
</comment>
<dbReference type="Gene3D" id="4.10.280.10">
    <property type="entry name" value="Helix-loop-helix DNA-binding domain"/>
    <property type="match status" value="1"/>
</dbReference>
<feature type="compositionally biased region" description="Polar residues" evidence="6">
    <location>
        <begin position="75"/>
        <end position="87"/>
    </location>
</feature>
<dbReference type="EMBL" id="OZ075139">
    <property type="protein sequence ID" value="CAL5014693.1"/>
    <property type="molecule type" value="Genomic_DNA"/>
</dbReference>
<feature type="region of interest" description="Disordered" evidence="6">
    <location>
        <begin position="300"/>
        <end position="325"/>
    </location>
</feature>
<dbReference type="InterPro" id="IPR045843">
    <property type="entry name" value="IND-like"/>
</dbReference>
<dbReference type="PANTHER" id="PTHR16223">
    <property type="entry name" value="TRANSCRIPTION FACTOR BHLH83-RELATED"/>
    <property type="match status" value="1"/>
</dbReference>
<dbReference type="InterPro" id="IPR045239">
    <property type="entry name" value="bHLH95_bHLH"/>
</dbReference>
<accession>A0ABC9C4F6</accession>
<dbReference type="Proteomes" id="UP001497457">
    <property type="component" value="Chromosome 29rd"/>
</dbReference>
<dbReference type="InterPro" id="IPR011598">
    <property type="entry name" value="bHLH_dom"/>
</dbReference>
<evidence type="ECO:0000256" key="5">
    <source>
        <dbReference type="ARBA" id="ARBA00023242"/>
    </source>
</evidence>
<evidence type="ECO:0000313" key="8">
    <source>
        <dbReference type="EMBL" id="CAL5014693.1"/>
    </source>
</evidence>
<evidence type="ECO:0000313" key="9">
    <source>
        <dbReference type="Proteomes" id="UP001497457"/>
    </source>
</evidence>
<name>A0ABC9C4F6_9POAL</name>
<feature type="domain" description="BHLH" evidence="7">
    <location>
        <begin position="319"/>
        <end position="368"/>
    </location>
</feature>
<evidence type="ECO:0000259" key="7">
    <source>
        <dbReference type="PROSITE" id="PS50888"/>
    </source>
</evidence>
<reference evidence="9" key="1">
    <citation type="submission" date="2024-06" db="EMBL/GenBank/DDBJ databases">
        <authorList>
            <person name="Ryan C."/>
        </authorList>
    </citation>
    <scope>NUCLEOTIDE SEQUENCE [LARGE SCALE GENOMIC DNA]</scope>
</reference>
<keyword evidence="4" id="KW-0804">Transcription</keyword>
<evidence type="ECO:0000256" key="4">
    <source>
        <dbReference type="ARBA" id="ARBA00023163"/>
    </source>
</evidence>
<feature type="region of interest" description="Disordered" evidence="6">
    <location>
        <begin position="68"/>
        <end position="89"/>
    </location>
</feature>
<dbReference type="PROSITE" id="PS50888">
    <property type="entry name" value="BHLH"/>
    <property type="match status" value="1"/>
</dbReference>
<dbReference type="PANTHER" id="PTHR16223:SF185">
    <property type="entry name" value="OS04G0631600 PROTEIN"/>
    <property type="match status" value="1"/>
</dbReference>
<evidence type="ECO:0000256" key="2">
    <source>
        <dbReference type="ARBA" id="ARBA00005510"/>
    </source>
</evidence>
<organism evidence="8 9">
    <name type="scientific">Urochloa decumbens</name>
    <dbReference type="NCBI Taxonomy" id="240449"/>
    <lineage>
        <taxon>Eukaryota</taxon>
        <taxon>Viridiplantae</taxon>
        <taxon>Streptophyta</taxon>
        <taxon>Embryophyta</taxon>
        <taxon>Tracheophyta</taxon>
        <taxon>Spermatophyta</taxon>
        <taxon>Magnoliopsida</taxon>
        <taxon>Liliopsida</taxon>
        <taxon>Poales</taxon>
        <taxon>Poaceae</taxon>
        <taxon>PACMAD clade</taxon>
        <taxon>Panicoideae</taxon>
        <taxon>Panicodae</taxon>
        <taxon>Paniceae</taxon>
        <taxon>Melinidinae</taxon>
        <taxon>Urochloa</taxon>
    </lineage>
</organism>
<protein>
    <recommendedName>
        <fullName evidence="7">BHLH domain-containing protein</fullName>
    </recommendedName>
</protein>
<evidence type="ECO:0000256" key="6">
    <source>
        <dbReference type="SAM" id="MobiDB-lite"/>
    </source>
</evidence>
<keyword evidence="3" id="KW-0805">Transcription regulation</keyword>
<gene>
    <name evidence="8" type="ORF">URODEC1_LOCUS72128</name>
</gene>
<evidence type="ECO:0000256" key="3">
    <source>
        <dbReference type="ARBA" id="ARBA00023015"/>
    </source>
</evidence>
<dbReference type="AlphaFoldDB" id="A0ABC9C4F6"/>
<reference evidence="8 9" key="2">
    <citation type="submission" date="2024-10" db="EMBL/GenBank/DDBJ databases">
        <authorList>
            <person name="Ryan C."/>
        </authorList>
    </citation>
    <scope>NUCLEOTIDE SEQUENCE [LARGE SCALE GENOMIC DNA]</scope>
</reference>
<sequence length="553" mass="59635">MGDHAEMLHAAPAVVYSSAAATHGGWWNAAAAVPAPTCSTELAGFGGSWSSALASSYDLAAEGGKAKSATTASSESPGNNSSVTFQEPTGVADPVGIGAAVHQQQPLAGGYTDWTHPYMNSGATLHGFLQDGHQDMSSRTDQSPMAASSLMNPNPSTNNLALQLQGHQEQDHHQQLLSSFGSELLLSPTSPYGLQSSLLRSLMEPVATNKTALPGFQQYDQYGQQVSPAAARFAPGAISREPLQFTNDAPFWSSSAAGFGMPAAAAPPNQASVRSVKPSPAPRAATLALKTALEGVGESSSITTKKKANGEPAFKKPRLETPSPLPTFKVRKEKLGDRVTALQQLVAPFGKTDTASVLHETIEYIKFLHDQVGVSARREYHDSPPFNHSTSEASTSSHVFFIRIIRSSEHMTDRSSELHLTLCLRLVSLQVLSAPYLKNGHHHQVPHLKVHTVTVHICRMLAPPFHCDGSWYLLNDLFKCADRFACVRASRFRAQVPRNPRTVMARYHSRAGGCAWSRYPARSRWPARCPSTSGLRLAPTLGRRKHSSGQKRR</sequence>
<comment type="similarity">
    <text evidence="2">Belongs to the bHLH protein family.</text>
</comment>
<dbReference type="GO" id="GO:0005634">
    <property type="term" value="C:nucleus"/>
    <property type="evidence" value="ECO:0007669"/>
    <property type="project" value="UniProtKB-SubCell"/>
</dbReference>